<proteinExistence type="predicted"/>
<protein>
    <recommendedName>
        <fullName evidence="4">Period circadian protein homolog PER 1-3 bHLH-like domain-containing protein</fullName>
    </recommendedName>
</protein>
<evidence type="ECO:0000313" key="5">
    <source>
        <dbReference type="EMBL" id="KAK1153312.1"/>
    </source>
</evidence>
<dbReference type="InterPro" id="IPR057310">
    <property type="entry name" value="PER1-3_bHLH"/>
</dbReference>
<feature type="region of interest" description="Disordered" evidence="3">
    <location>
        <begin position="28"/>
        <end position="127"/>
    </location>
</feature>
<organism evidence="5 6">
    <name type="scientific">Acipenser oxyrinchus oxyrinchus</name>
    <dbReference type="NCBI Taxonomy" id="40147"/>
    <lineage>
        <taxon>Eukaryota</taxon>
        <taxon>Metazoa</taxon>
        <taxon>Chordata</taxon>
        <taxon>Craniata</taxon>
        <taxon>Vertebrata</taxon>
        <taxon>Euteleostomi</taxon>
        <taxon>Actinopterygii</taxon>
        <taxon>Chondrostei</taxon>
        <taxon>Acipenseriformes</taxon>
        <taxon>Acipenseridae</taxon>
        <taxon>Acipenser</taxon>
    </lineage>
</organism>
<sequence length="175" mass="17706">MSDDNSDSAGSRGDDASAVGGAGVLDIAGAAQGPAGGARGSGVSSDDMDAHSSGNETAGHESNSTSSCHDKDSGVLLETTASNKSSNSQSPSPPSSSIAYSLLSGSSEQDNPSTSGCSSDQSARVKTQEELMKALKELRLGVPSERHSKGKASTLAALQYALSCVKQVRGERRRD</sequence>
<evidence type="ECO:0000259" key="4">
    <source>
        <dbReference type="Pfam" id="PF23170"/>
    </source>
</evidence>
<feature type="region of interest" description="Disordered" evidence="3">
    <location>
        <begin position="1"/>
        <end position="20"/>
    </location>
</feature>
<dbReference type="PANTHER" id="PTHR11269">
    <property type="entry name" value="PERIOD CIRCADIAN PROTEIN"/>
    <property type="match status" value="1"/>
</dbReference>
<dbReference type="Proteomes" id="UP001230051">
    <property type="component" value="Unassembled WGS sequence"/>
</dbReference>
<keyword evidence="6" id="KW-1185">Reference proteome</keyword>
<comment type="subcellular location">
    <subcellularLocation>
        <location evidence="1">Nucleus</location>
    </subcellularLocation>
</comment>
<evidence type="ECO:0000256" key="1">
    <source>
        <dbReference type="ARBA" id="ARBA00004123"/>
    </source>
</evidence>
<accession>A0AAD8CKR2</accession>
<dbReference type="EMBL" id="JAGXEW010000042">
    <property type="protein sequence ID" value="KAK1153312.1"/>
    <property type="molecule type" value="Genomic_DNA"/>
</dbReference>
<gene>
    <name evidence="5" type="ORF">AOXY_G30223</name>
</gene>
<dbReference type="GO" id="GO:0001222">
    <property type="term" value="F:transcription corepressor binding"/>
    <property type="evidence" value="ECO:0007669"/>
    <property type="project" value="TreeGrafter"/>
</dbReference>
<dbReference type="AlphaFoldDB" id="A0AAD8CKR2"/>
<dbReference type="GO" id="GO:0000122">
    <property type="term" value="P:negative regulation of transcription by RNA polymerase II"/>
    <property type="evidence" value="ECO:0007669"/>
    <property type="project" value="TreeGrafter"/>
</dbReference>
<dbReference type="GO" id="GO:0032922">
    <property type="term" value="P:circadian regulation of gene expression"/>
    <property type="evidence" value="ECO:0007669"/>
    <property type="project" value="TreeGrafter"/>
</dbReference>
<dbReference type="PANTHER" id="PTHR11269:SF8">
    <property type="entry name" value="PERIOD CIRCADIAN PROTEIN HOMOLOG 1"/>
    <property type="match status" value="1"/>
</dbReference>
<evidence type="ECO:0000313" key="6">
    <source>
        <dbReference type="Proteomes" id="UP001230051"/>
    </source>
</evidence>
<feature type="compositionally biased region" description="Polar residues" evidence="3">
    <location>
        <begin position="108"/>
        <end position="125"/>
    </location>
</feature>
<feature type="compositionally biased region" description="Low complexity" evidence="3">
    <location>
        <begin position="7"/>
        <end position="19"/>
    </location>
</feature>
<evidence type="ECO:0000256" key="2">
    <source>
        <dbReference type="ARBA" id="ARBA00023242"/>
    </source>
</evidence>
<evidence type="ECO:0000256" key="3">
    <source>
        <dbReference type="SAM" id="MobiDB-lite"/>
    </source>
</evidence>
<feature type="compositionally biased region" description="Polar residues" evidence="3">
    <location>
        <begin position="52"/>
        <end position="67"/>
    </location>
</feature>
<dbReference type="GO" id="GO:0005737">
    <property type="term" value="C:cytoplasm"/>
    <property type="evidence" value="ECO:0007669"/>
    <property type="project" value="TreeGrafter"/>
</dbReference>
<reference evidence="5" key="1">
    <citation type="submission" date="2022-02" db="EMBL/GenBank/DDBJ databases">
        <title>Atlantic sturgeon de novo genome assembly.</title>
        <authorList>
            <person name="Stock M."/>
            <person name="Klopp C."/>
            <person name="Guiguen Y."/>
            <person name="Cabau C."/>
            <person name="Parinello H."/>
            <person name="Santidrian Yebra-Pimentel E."/>
            <person name="Kuhl H."/>
            <person name="Dirks R.P."/>
            <person name="Guessner J."/>
            <person name="Wuertz S."/>
            <person name="Du K."/>
            <person name="Schartl M."/>
        </authorList>
    </citation>
    <scope>NUCLEOTIDE SEQUENCE</scope>
    <source>
        <strain evidence="5">STURGEONOMICS-FGT-2020</strain>
        <tissue evidence="5">Whole blood</tissue>
    </source>
</reference>
<dbReference type="Pfam" id="PF23170">
    <property type="entry name" value="bHLH_PER"/>
    <property type="match status" value="1"/>
</dbReference>
<feature type="domain" description="Period circadian protein homolog PER 1-3 bHLH-like" evidence="4">
    <location>
        <begin position="124"/>
        <end position="171"/>
    </location>
</feature>
<dbReference type="GO" id="GO:0000976">
    <property type="term" value="F:transcription cis-regulatory region binding"/>
    <property type="evidence" value="ECO:0007669"/>
    <property type="project" value="TreeGrafter"/>
</dbReference>
<feature type="compositionally biased region" description="Low complexity" evidence="3">
    <location>
        <begin position="82"/>
        <end position="107"/>
    </location>
</feature>
<comment type="caution">
    <text evidence="5">The sequence shown here is derived from an EMBL/GenBank/DDBJ whole genome shotgun (WGS) entry which is preliminary data.</text>
</comment>
<name>A0AAD8CKR2_ACIOX</name>
<dbReference type="GO" id="GO:0043153">
    <property type="term" value="P:entrainment of circadian clock by photoperiod"/>
    <property type="evidence" value="ECO:0007669"/>
    <property type="project" value="TreeGrafter"/>
</dbReference>
<dbReference type="InterPro" id="IPR050760">
    <property type="entry name" value="Period_circadian_regulator"/>
</dbReference>
<dbReference type="GO" id="GO:0005634">
    <property type="term" value="C:nucleus"/>
    <property type="evidence" value="ECO:0007669"/>
    <property type="project" value="UniProtKB-SubCell"/>
</dbReference>
<keyword evidence="2" id="KW-0539">Nucleus</keyword>